<dbReference type="Gene3D" id="1.10.286.20">
    <property type="match status" value="1"/>
</dbReference>
<evidence type="ECO:0000313" key="9">
    <source>
        <dbReference type="EMBL" id="EFG94370.1"/>
    </source>
</evidence>
<dbReference type="FunFam" id="1.10.286.20:FF:000001">
    <property type="entry name" value="Elongation factor Ts"/>
    <property type="match status" value="1"/>
</dbReference>
<evidence type="ECO:0000256" key="7">
    <source>
        <dbReference type="RuleBase" id="RU000643"/>
    </source>
</evidence>
<sequence>MRDMATVTAALVKELRERTGAGMLDCKKALESHDGDIEKSIDYLREKGIAKAVKKAGRIAAEGLIFDEATPDHKKAVILEFNSETDFVAKNEEFKEFGRKLVKIALERNVHQLEELNEAQVEGDKKVSEALTDLIAKIGENMSLRRLAVVVAKDGFVQTYSHLGGKLGVIVEMSGEPTEANLEKAKNIAMHVAAMDPKYLSEEEVTASDLEHEKEIARKQLEEEGKPANIIEKILTGKMHKFYEENCLVDQIYVRAENKETVKQYAGDIKVLSFERFKVGDGIEKKEEDFAAEVAAQING</sequence>
<dbReference type="InterPro" id="IPR014039">
    <property type="entry name" value="Transl_elong_EFTs/EF1B_dimer"/>
</dbReference>
<reference evidence="9 10" key="1">
    <citation type="submission" date="2010-04" db="EMBL/GenBank/DDBJ databases">
        <authorList>
            <person name="Qin X."/>
            <person name="Bachman B."/>
            <person name="Battles P."/>
            <person name="Bell A."/>
            <person name="Bess C."/>
            <person name="Bickham C."/>
            <person name="Chaboub L."/>
            <person name="Chen D."/>
            <person name="Coyle M."/>
            <person name="Deiros D.R."/>
            <person name="Dinh H."/>
            <person name="Forbes L."/>
            <person name="Fowler G."/>
            <person name="Francisco L."/>
            <person name="Fu Q."/>
            <person name="Gubbala S."/>
            <person name="Hale W."/>
            <person name="Han Y."/>
            <person name="Hemphill L."/>
            <person name="Highlander S.K."/>
            <person name="Hirani K."/>
            <person name="Hogues M."/>
            <person name="Jackson L."/>
            <person name="Jakkamsetti A."/>
            <person name="Javaid M."/>
            <person name="Jiang H."/>
            <person name="Korchina V."/>
            <person name="Kovar C."/>
            <person name="Lara F."/>
            <person name="Lee S."/>
            <person name="Mata R."/>
            <person name="Mathew T."/>
            <person name="Moen C."/>
            <person name="Morales K."/>
            <person name="Munidasa M."/>
            <person name="Nazareth L."/>
            <person name="Ngo R."/>
            <person name="Nguyen L."/>
            <person name="Okwuonu G."/>
            <person name="Ongeri F."/>
            <person name="Patil S."/>
            <person name="Petrosino J."/>
            <person name="Pham C."/>
            <person name="Pham P."/>
            <person name="Pu L.-L."/>
            <person name="Puazo M."/>
            <person name="Raj R."/>
            <person name="Reid J."/>
            <person name="Rouhana J."/>
            <person name="Saada N."/>
            <person name="Shang Y."/>
            <person name="Simmons D."/>
            <person name="Thornton R."/>
            <person name="Warren J."/>
            <person name="Weissenberger G."/>
            <person name="Zhang J."/>
            <person name="Zhang L."/>
            <person name="Zhou C."/>
            <person name="Zhu D."/>
            <person name="Muzny D."/>
            <person name="Worley K."/>
            <person name="Gibbs R."/>
        </authorList>
    </citation>
    <scope>NUCLEOTIDE SEQUENCE [LARGE SCALE GENOMIC DNA]</scope>
    <source>
        <strain evidence="10">ATCC 23726 / VPI 4351</strain>
    </source>
</reference>
<evidence type="ECO:0000256" key="6">
    <source>
        <dbReference type="RuleBase" id="RU000642"/>
    </source>
</evidence>
<dbReference type="Gene3D" id="1.10.8.10">
    <property type="entry name" value="DNA helicase RuvA subunit, C-terminal domain"/>
    <property type="match status" value="1"/>
</dbReference>
<dbReference type="GO" id="GO:0003746">
    <property type="term" value="F:translation elongation factor activity"/>
    <property type="evidence" value="ECO:0007669"/>
    <property type="project" value="UniProtKB-UniRule"/>
</dbReference>
<dbReference type="PROSITE" id="PS01127">
    <property type="entry name" value="EF_TS_2"/>
    <property type="match status" value="1"/>
</dbReference>
<dbReference type="InterPro" id="IPR009060">
    <property type="entry name" value="UBA-like_sf"/>
</dbReference>
<keyword evidence="5" id="KW-0963">Cytoplasm</keyword>
<gene>
    <name evidence="5 9" type="primary">tsf</name>
    <name evidence="9" type="ORF">HMPREF0397_1891</name>
</gene>
<organism evidence="9 10">
    <name type="scientific">Fusobacterium nucleatum subsp. nucleatum (strain ATCC 23726 / VPI 4351)</name>
    <dbReference type="NCBI Taxonomy" id="525283"/>
    <lineage>
        <taxon>Bacteria</taxon>
        <taxon>Fusobacteriati</taxon>
        <taxon>Fusobacteriota</taxon>
        <taxon>Fusobacteriia</taxon>
        <taxon>Fusobacteriales</taxon>
        <taxon>Fusobacteriaceae</taxon>
        <taxon>Fusobacterium</taxon>
    </lineage>
</organism>
<protein>
    <recommendedName>
        <fullName evidence="2 5">Elongation factor Ts</fullName>
        <shortName evidence="5">EF-Ts</shortName>
    </recommendedName>
</protein>
<name>D5RFA6_FUSN2</name>
<dbReference type="HAMAP" id="MF_00050">
    <property type="entry name" value="EF_Ts"/>
    <property type="match status" value="1"/>
</dbReference>
<proteinExistence type="inferred from homology"/>
<comment type="subcellular location">
    <subcellularLocation>
        <location evidence="5 7">Cytoplasm</location>
    </subcellularLocation>
</comment>
<feature type="region of interest" description="Involved in Mg(2+) ion dislocation from EF-Tu" evidence="5">
    <location>
        <begin position="85"/>
        <end position="88"/>
    </location>
</feature>
<evidence type="ECO:0000256" key="5">
    <source>
        <dbReference type="HAMAP-Rule" id="MF_00050"/>
    </source>
</evidence>
<accession>D5RFA6</accession>
<dbReference type="PANTHER" id="PTHR11741">
    <property type="entry name" value="ELONGATION FACTOR TS"/>
    <property type="match status" value="1"/>
</dbReference>
<feature type="domain" description="Translation elongation factor EFTs/EF1B dimerisation" evidence="8">
    <location>
        <begin position="76"/>
        <end position="280"/>
    </location>
</feature>
<evidence type="ECO:0000256" key="3">
    <source>
        <dbReference type="ARBA" id="ARBA00022768"/>
    </source>
</evidence>
<dbReference type="Gene3D" id="3.30.479.20">
    <property type="entry name" value="Elongation factor Ts, dimerisation domain"/>
    <property type="match status" value="2"/>
</dbReference>
<dbReference type="EMBL" id="ADVK01000055">
    <property type="protein sequence ID" value="EFG94370.1"/>
    <property type="molecule type" value="Genomic_DNA"/>
</dbReference>
<dbReference type="GO" id="GO:0005737">
    <property type="term" value="C:cytoplasm"/>
    <property type="evidence" value="ECO:0007669"/>
    <property type="project" value="UniProtKB-SubCell"/>
</dbReference>
<dbReference type="InterPro" id="IPR036402">
    <property type="entry name" value="EF-Ts_dimer_sf"/>
</dbReference>
<dbReference type="FunFam" id="1.10.8.10:FF:000001">
    <property type="entry name" value="Elongation factor Ts"/>
    <property type="match status" value="1"/>
</dbReference>
<evidence type="ECO:0000256" key="4">
    <source>
        <dbReference type="ARBA" id="ARBA00022917"/>
    </source>
</evidence>
<dbReference type="AlphaFoldDB" id="D5RFA6"/>
<dbReference type="InterPro" id="IPR001816">
    <property type="entry name" value="Transl_elong_EFTs/EF1B"/>
</dbReference>
<dbReference type="PROSITE" id="PS01126">
    <property type="entry name" value="EF_TS_1"/>
    <property type="match status" value="1"/>
</dbReference>
<dbReference type="SUPFAM" id="SSF54713">
    <property type="entry name" value="Elongation factor Ts (EF-Ts), dimerisation domain"/>
    <property type="match status" value="2"/>
</dbReference>
<dbReference type="CDD" id="cd14275">
    <property type="entry name" value="UBA_EF-Ts"/>
    <property type="match status" value="1"/>
</dbReference>
<dbReference type="Proteomes" id="UP000003643">
    <property type="component" value="Unassembled WGS sequence"/>
</dbReference>
<evidence type="ECO:0000259" key="8">
    <source>
        <dbReference type="Pfam" id="PF00889"/>
    </source>
</evidence>
<comment type="similarity">
    <text evidence="1 5 6">Belongs to the EF-Ts family.</text>
</comment>
<comment type="function">
    <text evidence="5 6">Associates with the EF-Tu.GDP complex and induces the exchange of GDP to GTP. It remains bound to the aminoacyl-tRNA.EF-Tu.GTP complex up to the GTP hydrolysis stage on the ribosome.</text>
</comment>
<keyword evidence="4 5" id="KW-0648">Protein biosynthesis</keyword>
<evidence type="ECO:0000256" key="2">
    <source>
        <dbReference type="ARBA" id="ARBA00016956"/>
    </source>
</evidence>
<evidence type="ECO:0000256" key="1">
    <source>
        <dbReference type="ARBA" id="ARBA00005532"/>
    </source>
</evidence>
<dbReference type="PANTHER" id="PTHR11741:SF0">
    <property type="entry name" value="ELONGATION FACTOR TS, MITOCHONDRIAL"/>
    <property type="match status" value="1"/>
</dbReference>
<comment type="caution">
    <text evidence="9">The sequence shown here is derived from an EMBL/GenBank/DDBJ whole genome shotgun (WGS) entry which is preliminary data.</text>
</comment>
<dbReference type="NCBIfam" id="TIGR00116">
    <property type="entry name" value="tsf"/>
    <property type="match status" value="1"/>
</dbReference>
<dbReference type="Pfam" id="PF00889">
    <property type="entry name" value="EF_TS"/>
    <property type="match status" value="1"/>
</dbReference>
<evidence type="ECO:0000313" key="10">
    <source>
        <dbReference type="Proteomes" id="UP000003643"/>
    </source>
</evidence>
<dbReference type="InterPro" id="IPR018101">
    <property type="entry name" value="Transl_elong_Ts_CS"/>
</dbReference>
<dbReference type="SUPFAM" id="SSF46934">
    <property type="entry name" value="UBA-like"/>
    <property type="match status" value="1"/>
</dbReference>
<keyword evidence="3 5" id="KW-0251">Elongation factor</keyword>